<accession>A0A0L0UVZ0</accession>
<protein>
    <recommendedName>
        <fullName evidence="6">LisH domain-containing protein</fullName>
    </recommendedName>
</protein>
<feature type="compositionally biased region" description="Polar residues" evidence="3">
    <location>
        <begin position="833"/>
        <end position="859"/>
    </location>
</feature>
<evidence type="ECO:0000313" key="5">
    <source>
        <dbReference type="Proteomes" id="UP000054564"/>
    </source>
</evidence>
<dbReference type="STRING" id="1165861.A0A0L0UVZ0"/>
<feature type="compositionally biased region" description="Low complexity" evidence="3">
    <location>
        <begin position="804"/>
        <end position="818"/>
    </location>
</feature>
<feature type="compositionally biased region" description="Polar residues" evidence="3">
    <location>
        <begin position="450"/>
        <end position="470"/>
    </location>
</feature>
<organism evidence="4 5">
    <name type="scientific">Puccinia striiformis f. sp. tritici PST-78</name>
    <dbReference type="NCBI Taxonomy" id="1165861"/>
    <lineage>
        <taxon>Eukaryota</taxon>
        <taxon>Fungi</taxon>
        <taxon>Dikarya</taxon>
        <taxon>Basidiomycota</taxon>
        <taxon>Pucciniomycotina</taxon>
        <taxon>Pucciniomycetes</taxon>
        <taxon>Pucciniales</taxon>
        <taxon>Pucciniaceae</taxon>
        <taxon>Puccinia</taxon>
    </lineage>
</organism>
<feature type="compositionally biased region" description="Polar residues" evidence="3">
    <location>
        <begin position="1044"/>
        <end position="1067"/>
    </location>
</feature>
<evidence type="ECO:0000256" key="2">
    <source>
        <dbReference type="ARBA" id="ARBA00023242"/>
    </source>
</evidence>
<feature type="compositionally biased region" description="Low complexity" evidence="3">
    <location>
        <begin position="960"/>
        <end position="1012"/>
    </location>
</feature>
<feature type="compositionally biased region" description="Low complexity" evidence="3">
    <location>
        <begin position="504"/>
        <end position="530"/>
    </location>
</feature>
<sequence length="1304" mass="140465">MIKPCTQIEVIISLHFKHGSEPLISSSQLLVESTYTLTHSWAELHSTPLIETFDFQLARKTKQHFSFPRSSFQKKSLPLQLRLELTVLSFMLANTPSGRSTPPVHSYPSHSGSSPPRTLLGFDHHQLAPQYYHSLSLQASQHPHFPPTINNNLLHMTAAATALPGTSNNHSFDVNSPAPGSQNHKRPVGLTLANPNNAHGFSHYPVSAPSSSAPLPPGPPNHSPVAQLHRNASFSFSTSLPPNYQALCSSQGLASAPPSATIPLSHSASAMPILNQASQPQNHPRARQPTAQPGSAHMQGRANDTQPHGRADSPSAPSTAPARPSTSALPGGSNIPNGKTGSGSRDDSVVPPASLSNFPGLGFAVQPNSASQAKNGTQANLGSSPSAIEAIRFFNTYLYDYLLKQGLFEVARTFVASGVELDLVDGRDGLSASQPGSKPSNTHKRRRSEGSINGFHSSPQAGSNLLSTNDGANPANPKGGNAANINRSSNETPGSQGPSSDPATNPSNNTNGPNGVHTSPHTSASSRSSPLDSHTLRENLPKPKLAMDTDQGFLFEWWSIFWDVFRAKTGRAPAQSKSAQVYAQTVAAASLGMPNEPGGLTKARREALGILAVQNPNDVQKGQLNDRIQQQYTLVNPSPYSAPQQEPGNAPGARGSPHSLQGKQAQLNEQARAAQLNRLHQQQQLQRAEVARQRQQHQAPAQAQPVAQQQQEIALRAQEAQLRQPQHMHQIHPAHHDQFAHQRQMSMNARRPGMLANMSSEQAHAMMPPPPIQHGSPLNPHQQSYRPSRPPSRAGTTHVSSPFASSQVQPQRQPSRASNHASSPAMQAHPRTPSASHASTPQASAASSHTRASPAVSNGDQDRKKRRLNDPIYNPSEAVPSEPSNLPPTAQHAPPMPHQQHLMAQQQHMAQQQMAQHQQQMALQHHRMEQQQQFTQQQQLHQQHQLSQQQQLNQHHHLSQHQQMTHQPINHQQQLSQQHQLNQHHQMNQQQQPNPQQMSAHQQQQMAQMQAARRPGAQHPEFAGSPLETTPMSMSAEAYKQSIHAKQSQAMSNAGGSNGQKGNNVSSPIKEAGSKPDENAMPPPSSRNAATQPSTPQSSASANKTTESTPLPTIVAPSPNINQPLRPASRNDQNSLSGGTSGNMCSVNDPGTATLPSSQPMIGRTMSNNDTEAKPNSSSDIQHGNEATESSGGVEHTNDKSMFMTEAVSKSHDKPGGLWSMDSNGNGQQHSNMSNGGNIQSNISPQANTGTQGMNSHELTMANNNAMDQLFGTESISFDLDASLFDAFINYDHNASDLPNGDFS</sequence>
<feature type="compositionally biased region" description="Polar residues" evidence="3">
    <location>
        <begin position="431"/>
        <end position="440"/>
    </location>
</feature>
<dbReference type="EMBL" id="AJIL01000215">
    <property type="protein sequence ID" value="KNE91213.1"/>
    <property type="molecule type" value="Genomic_DNA"/>
</dbReference>
<feature type="region of interest" description="Disordered" evidence="3">
    <location>
        <begin position="278"/>
        <end position="355"/>
    </location>
</feature>
<feature type="region of interest" description="Disordered" evidence="3">
    <location>
        <begin position="165"/>
        <end position="226"/>
    </location>
</feature>
<feature type="compositionally biased region" description="Low complexity" evidence="3">
    <location>
        <begin position="202"/>
        <end position="213"/>
    </location>
</feature>
<feature type="region of interest" description="Disordered" evidence="3">
    <location>
        <begin position="637"/>
        <end position="743"/>
    </location>
</feature>
<feature type="compositionally biased region" description="Polar residues" evidence="3">
    <location>
        <begin position="1221"/>
        <end position="1254"/>
    </location>
</feature>
<reference evidence="5" key="1">
    <citation type="submission" date="2014-03" db="EMBL/GenBank/DDBJ databases">
        <title>The Genome Sequence of Puccinia striiformis f. sp. tritici PST-78.</title>
        <authorList>
            <consortium name="The Broad Institute Genome Sequencing Platform"/>
            <person name="Cuomo C."/>
            <person name="Hulbert S."/>
            <person name="Chen X."/>
            <person name="Walker B."/>
            <person name="Young S.K."/>
            <person name="Zeng Q."/>
            <person name="Gargeya S."/>
            <person name="Fitzgerald M."/>
            <person name="Haas B."/>
            <person name="Abouelleil A."/>
            <person name="Alvarado L."/>
            <person name="Arachchi H.M."/>
            <person name="Berlin A.M."/>
            <person name="Chapman S.B."/>
            <person name="Goldberg J."/>
            <person name="Griggs A."/>
            <person name="Gujja S."/>
            <person name="Hansen M."/>
            <person name="Howarth C."/>
            <person name="Imamovic A."/>
            <person name="Larimer J."/>
            <person name="McCowan C."/>
            <person name="Montmayeur A."/>
            <person name="Murphy C."/>
            <person name="Neiman D."/>
            <person name="Pearson M."/>
            <person name="Priest M."/>
            <person name="Roberts A."/>
            <person name="Saif S."/>
            <person name="Shea T."/>
            <person name="Sisk P."/>
            <person name="Sykes S."/>
            <person name="Wortman J."/>
            <person name="Nusbaum C."/>
            <person name="Birren B."/>
        </authorList>
    </citation>
    <scope>NUCLEOTIDE SEQUENCE [LARGE SCALE GENOMIC DNA]</scope>
    <source>
        <strain evidence="5">race PST-78</strain>
    </source>
</reference>
<dbReference type="Proteomes" id="UP000054564">
    <property type="component" value="Unassembled WGS sequence"/>
</dbReference>
<evidence type="ECO:0008006" key="6">
    <source>
        <dbReference type="Google" id="ProtNLM"/>
    </source>
</evidence>
<feature type="compositionally biased region" description="Low complexity" evidence="3">
    <location>
        <begin position="898"/>
        <end position="923"/>
    </location>
</feature>
<evidence type="ECO:0000256" key="3">
    <source>
        <dbReference type="SAM" id="MobiDB-lite"/>
    </source>
</evidence>
<feature type="compositionally biased region" description="Polar residues" evidence="3">
    <location>
        <begin position="794"/>
        <end position="803"/>
    </location>
</feature>
<proteinExistence type="predicted"/>
<feature type="compositionally biased region" description="Polar residues" evidence="3">
    <location>
        <begin position="1130"/>
        <end position="1191"/>
    </location>
</feature>
<feature type="compositionally biased region" description="Polar residues" evidence="3">
    <location>
        <begin position="485"/>
        <end position="503"/>
    </location>
</feature>
<feature type="compositionally biased region" description="Low complexity" evidence="3">
    <location>
        <begin position="696"/>
        <end position="711"/>
    </location>
</feature>
<dbReference type="PANTHER" id="PTHR45093:SF2">
    <property type="entry name" value="LISH DOMAIN-CONTAINING PROTEIN"/>
    <property type="match status" value="1"/>
</dbReference>
<name>A0A0L0UVZ0_9BASI</name>
<keyword evidence="5" id="KW-1185">Reference proteome</keyword>
<feature type="compositionally biased region" description="Low complexity" evidence="3">
    <location>
        <begin position="312"/>
        <end position="330"/>
    </location>
</feature>
<dbReference type="PANTHER" id="PTHR45093">
    <property type="entry name" value="TRANSCRIPTION ACTIVATOR MSS11"/>
    <property type="match status" value="1"/>
</dbReference>
<evidence type="ECO:0000256" key="1">
    <source>
        <dbReference type="ARBA" id="ARBA00004123"/>
    </source>
</evidence>
<comment type="subcellular location">
    <subcellularLocation>
        <location evidence="1">Nucleus</location>
    </subcellularLocation>
</comment>
<feature type="compositionally biased region" description="Polar residues" evidence="3">
    <location>
        <begin position="1086"/>
        <end position="1111"/>
    </location>
</feature>
<dbReference type="OrthoDB" id="5600002at2759"/>
<feature type="compositionally biased region" description="Low complexity" evidence="3">
    <location>
        <begin position="471"/>
        <end position="484"/>
    </location>
</feature>
<comment type="caution">
    <text evidence="4">The sequence shown here is derived from an EMBL/GenBank/DDBJ whole genome shotgun (WGS) entry which is preliminary data.</text>
</comment>
<feature type="compositionally biased region" description="Polar residues" evidence="3">
    <location>
        <begin position="165"/>
        <end position="182"/>
    </location>
</feature>
<gene>
    <name evidence="4" type="ORF">PSTG_15377</name>
</gene>
<feature type="compositionally biased region" description="Polar residues" evidence="3">
    <location>
        <begin position="334"/>
        <end position="343"/>
    </location>
</feature>
<feature type="region of interest" description="Disordered" evidence="3">
    <location>
        <begin position="426"/>
        <end position="538"/>
    </location>
</feature>
<feature type="compositionally biased region" description="Low complexity" evidence="3">
    <location>
        <begin position="930"/>
        <end position="953"/>
    </location>
</feature>
<feature type="compositionally biased region" description="Polar residues" evidence="3">
    <location>
        <begin position="637"/>
        <end position="647"/>
    </location>
</feature>
<dbReference type="GO" id="GO:0005634">
    <property type="term" value="C:nucleus"/>
    <property type="evidence" value="ECO:0007669"/>
    <property type="project" value="UniProtKB-SubCell"/>
</dbReference>
<keyword evidence="2" id="KW-0539">Nucleus</keyword>
<feature type="compositionally biased region" description="Polar residues" evidence="3">
    <location>
        <begin position="658"/>
        <end position="669"/>
    </location>
</feature>
<feature type="compositionally biased region" description="Low complexity" evidence="3">
    <location>
        <begin position="670"/>
        <end position="688"/>
    </location>
</feature>
<evidence type="ECO:0000313" key="4">
    <source>
        <dbReference type="EMBL" id="KNE91213.1"/>
    </source>
</evidence>
<feature type="region of interest" description="Disordered" evidence="3">
    <location>
        <begin position="764"/>
        <end position="1254"/>
    </location>
</feature>